<gene>
    <name evidence="3" type="ORF">Tci_041375</name>
</gene>
<feature type="compositionally biased region" description="Basic residues" evidence="2">
    <location>
        <begin position="534"/>
        <end position="546"/>
    </location>
</feature>
<evidence type="ECO:0000256" key="2">
    <source>
        <dbReference type="SAM" id="MobiDB-lite"/>
    </source>
</evidence>
<keyword evidence="3" id="KW-0808">Transferase</keyword>
<sequence>MAELHFNNDHNKVAYLLKPTKSLGFHQIIEFMNGLYIRYALTANPTIYASVVRQFWGLASEVSLPDGARGLLATIDGTAYTVTEASIRSALQLDDLNAIDTMTNKEIFAGLRDIGPSEPVLEIITSHFRDVDTGCGSFHESPPHPHPATPTISPTRIATLKAKLKATKILHRDTVVLFAKRIKKLESKLKTKKRKLVLSDSENEEEERQSKELDALLDLATTAHHEPTRARATTIIYKRPKKKKLPSGLDFTDADILAGGLVFAGGFAGILVAAGPTILAEPSSPLRDPSKGKAITTPFSPVIAPTDKELADQQAAILEAERQELLEQELKQNIDSEQSTQRQAELDRVALNLTNEEWIGLVDQVRANPTLFAELLGADVSEDTISVRMDVRGLTDDQLWIVYDKIRRAVDLTTAKSQHQQLKRSGETLESSESNKLKSSHSTTQQTELQETTSISACVPIAAGDPISADVSVFVGSSILAATPIAADVSTTAGASGSASEASVPVIKLLDSPPKDTSLPLDPETEELDEPLRKSSRKKSIARKRTLPSPSKPKSDAFPFDEDDPEATFKRADLMVLYGLVLDKYKTERATRIVLETEAGDIMYMFVDKKYPLTPETLQRMLNHGLEIDRDLSANDLTTAIQFNKAKQRGIKDDHGASSSTFMIIKLDNKQVTIQFREGLLGIVIPSARVFCFCWQVFIPAGDLFLLVVLHYCCFDILSKSLSCSLTCKSILPPWKQTRKIYYWDLTPPIDCRDDIPENEMPPRKRLCLSTLGSKEVGYGIRDTWIDPAETVPELAPMTIGEVNTRVIELAELHEHDTHDLYALLDDAQDRRTHISQRVTVDSQRVDLLMEDRITHQKTIQIVEDEAYVVREAWAHSIGLSQAVHSKLQTHQEHVDSSSDGRHETKDGRHAYRVVSTTWAAEESWIARRGC</sequence>
<feature type="region of interest" description="Disordered" evidence="2">
    <location>
        <begin position="885"/>
        <end position="906"/>
    </location>
</feature>
<feature type="region of interest" description="Disordered" evidence="2">
    <location>
        <begin position="416"/>
        <end position="451"/>
    </location>
</feature>
<reference evidence="3" key="1">
    <citation type="journal article" date="2019" name="Sci. Rep.">
        <title>Draft genome of Tanacetum cinerariifolium, the natural source of mosquito coil.</title>
        <authorList>
            <person name="Yamashiro T."/>
            <person name="Shiraishi A."/>
            <person name="Satake H."/>
            <person name="Nakayama K."/>
        </authorList>
    </citation>
    <scope>NUCLEOTIDE SEQUENCE</scope>
</reference>
<feature type="compositionally biased region" description="Low complexity" evidence="2">
    <location>
        <begin position="440"/>
        <end position="451"/>
    </location>
</feature>
<accession>A0A6L2M847</accession>
<comment type="caution">
    <text evidence="3">The sequence shown here is derived from an EMBL/GenBank/DDBJ whole genome shotgun (WGS) entry which is preliminary data.</text>
</comment>
<dbReference type="EMBL" id="BKCJ010005926">
    <property type="protein sequence ID" value="GEU69397.1"/>
    <property type="molecule type" value="Genomic_DNA"/>
</dbReference>
<proteinExistence type="predicted"/>
<name>A0A6L2M847_TANCI</name>
<organism evidence="3">
    <name type="scientific">Tanacetum cinerariifolium</name>
    <name type="common">Dalmatian daisy</name>
    <name type="synonym">Chrysanthemum cinerariifolium</name>
    <dbReference type="NCBI Taxonomy" id="118510"/>
    <lineage>
        <taxon>Eukaryota</taxon>
        <taxon>Viridiplantae</taxon>
        <taxon>Streptophyta</taxon>
        <taxon>Embryophyta</taxon>
        <taxon>Tracheophyta</taxon>
        <taxon>Spermatophyta</taxon>
        <taxon>Magnoliopsida</taxon>
        <taxon>eudicotyledons</taxon>
        <taxon>Gunneridae</taxon>
        <taxon>Pentapetalae</taxon>
        <taxon>asterids</taxon>
        <taxon>campanulids</taxon>
        <taxon>Asterales</taxon>
        <taxon>Asteraceae</taxon>
        <taxon>Asteroideae</taxon>
        <taxon>Anthemideae</taxon>
        <taxon>Anthemidinae</taxon>
        <taxon>Tanacetum</taxon>
    </lineage>
</organism>
<evidence type="ECO:0000313" key="3">
    <source>
        <dbReference type="EMBL" id="GEU69397.1"/>
    </source>
</evidence>
<dbReference type="AlphaFoldDB" id="A0A6L2M847"/>
<feature type="compositionally biased region" description="Basic and acidic residues" evidence="2">
    <location>
        <begin position="890"/>
        <end position="906"/>
    </location>
</feature>
<dbReference type="GO" id="GO:0016301">
    <property type="term" value="F:kinase activity"/>
    <property type="evidence" value="ECO:0007669"/>
    <property type="project" value="UniProtKB-KW"/>
</dbReference>
<feature type="region of interest" description="Disordered" evidence="2">
    <location>
        <begin position="510"/>
        <end position="563"/>
    </location>
</feature>
<feature type="coiled-coil region" evidence="1">
    <location>
        <begin position="308"/>
        <end position="347"/>
    </location>
</feature>
<protein>
    <submittedName>
        <fullName evidence="3">Xylulose kinase-1</fullName>
    </submittedName>
</protein>
<keyword evidence="3" id="KW-0418">Kinase</keyword>
<keyword evidence="1" id="KW-0175">Coiled coil</keyword>
<evidence type="ECO:0000256" key="1">
    <source>
        <dbReference type="SAM" id="Coils"/>
    </source>
</evidence>